<dbReference type="InterPro" id="IPR036388">
    <property type="entry name" value="WH-like_DNA-bd_sf"/>
</dbReference>
<dbReference type="SMART" id="SM00028">
    <property type="entry name" value="TPR"/>
    <property type="match status" value="6"/>
</dbReference>
<dbReference type="GO" id="GO:0005092">
    <property type="term" value="F:GDP-dissociation inhibitor activity"/>
    <property type="evidence" value="ECO:0007669"/>
    <property type="project" value="TreeGrafter"/>
</dbReference>
<comment type="subcellular location">
    <subcellularLocation>
        <location evidence="1">Cytoplasm</location>
    </subcellularLocation>
</comment>
<dbReference type="SUPFAM" id="SSF52540">
    <property type="entry name" value="P-loop containing nucleoside triphosphate hydrolases"/>
    <property type="match status" value="1"/>
</dbReference>
<keyword evidence="2" id="KW-0963">Cytoplasm</keyword>
<comment type="caution">
    <text evidence="4">The sequence shown here is derived from an EMBL/GenBank/DDBJ whole genome shotgun (WGS) entry which is preliminary data.</text>
</comment>
<proteinExistence type="predicted"/>
<dbReference type="PANTHER" id="PTHR45954">
    <property type="entry name" value="LD33695P"/>
    <property type="match status" value="1"/>
</dbReference>
<protein>
    <submittedName>
        <fullName evidence="4">Tetratricopeptide repeat protein</fullName>
    </submittedName>
</protein>
<dbReference type="PRINTS" id="PR00364">
    <property type="entry name" value="DISEASERSIST"/>
</dbReference>
<dbReference type="Gene3D" id="3.40.50.300">
    <property type="entry name" value="P-loop containing nucleotide triphosphate hydrolases"/>
    <property type="match status" value="1"/>
</dbReference>
<reference evidence="4" key="1">
    <citation type="submission" date="2021-04" db="EMBL/GenBank/DDBJ databases">
        <authorList>
            <person name="Zhang D.-C."/>
        </authorList>
    </citation>
    <scope>NUCLEOTIDE SEQUENCE</scope>
    <source>
        <strain evidence="4">CGMCC 1.15697</strain>
    </source>
</reference>
<gene>
    <name evidence="4" type="ORF">KAJ83_06745</name>
</gene>
<accession>A0A8J7V3C9</accession>
<dbReference type="Pfam" id="PF13176">
    <property type="entry name" value="TPR_7"/>
    <property type="match status" value="2"/>
</dbReference>
<evidence type="ECO:0000256" key="3">
    <source>
        <dbReference type="ARBA" id="ARBA00022737"/>
    </source>
</evidence>
<dbReference type="InterPro" id="IPR027417">
    <property type="entry name" value="P-loop_NTPase"/>
</dbReference>
<dbReference type="PANTHER" id="PTHR45954:SF1">
    <property type="entry name" value="LD33695P"/>
    <property type="match status" value="1"/>
</dbReference>
<dbReference type="Gene3D" id="1.10.10.10">
    <property type="entry name" value="Winged helix-like DNA-binding domain superfamily/Winged helix DNA-binding domain"/>
    <property type="match status" value="1"/>
</dbReference>
<sequence length="654" mass="70452">MLAHLSGDGGGAAAISALAGLGGIGKSALAVHVAHRLVQDYPSGQLLLDLGGTTASPASAMEVMGRVVQSVHPTARLPDDAAAMTATYRALLSGGKYLLVLDNARDANQVRELLPPPPSAAIVTSRQPIALPNVRHYPLDELSEGEARALLREIVGDIAPDDGLDRIAVACARLPLALRVAGTFLAIHPSWTVDEYLSRLEDERSRLTALSVPEYELDVAQVLGLSVRQLEGDDAALVANWRRLSVFPGEFDRPAVAAVWDCTGEDARDGLDALLRRSMVQIDTETRRHRLHDLMRDMARLEDSAGEHDALLAEASSRHAVHYRAVLAAAEELYLQGGGGVLEGLTRHDLEAENIEAGHDWAVAHRETGDGAARLCYEYTDAGAHVLSLRLHPRAQIAWLEAGLAGARATGDRRGEGNALGNLGIAWKDLGDARKAIAYHEQRLEIAREIGDRRGEGNALGNLGIAWAHLGDARKAIEYHEQNLVITREIGNRRGEGNALGNLGNAWADLGDARKAIAYHEQRLEIAREIGDRRGEGASLGNLGLAWAALGDARKAIAYHEQRLEIAREIGDRRGEGNALGNLGLAWAALGDARKAIAYYEQQLVITREIGDRRGEGNALGSLGIAWAVLGDARKAIAYYEQQLVITREIGDRR</sequence>
<dbReference type="InterPro" id="IPR019734">
    <property type="entry name" value="TPR_rpt"/>
</dbReference>
<dbReference type="GO" id="GO:0001965">
    <property type="term" value="F:G-protein alpha-subunit binding"/>
    <property type="evidence" value="ECO:0007669"/>
    <property type="project" value="TreeGrafter"/>
</dbReference>
<dbReference type="Gene3D" id="1.25.40.10">
    <property type="entry name" value="Tetratricopeptide repeat domain"/>
    <property type="match status" value="2"/>
</dbReference>
<dbReference type="InterPro" id="IPR011990">
    <property type="entry name" value="TPR-like_helical_dom_sf"/>
</dbReference>
<evidence type="ECO:0000313" key="4">
    <source>
        <dbReference type="EMBL" id="MBP5856699.1"/>
    </source>
</evidence>
<evidence type="ECO:0000256" key="1">
    <source>
        <dbReference type="ARBA" id="ARBA00004496"/>
    </source>
</evidence>
<evidence type="ECO:0000313" key="5">
    <source>
        <dbReference type="Proteomes" id="UP000672602"/>
    </source>
</evidence>
<feature type="non-terminal residue" evidence="4">
    <location>
        <position position="654"/>
    </location>
</feature>
<name>A0A8J7V3C9_9PROT</name>
<organism evidence="4 5">
    <name type="scientific">Marivibrio halodurans</name>
    <dbReference type="NCBI Taxonomy" id="2039722"/>
    <lineage>
        <taxon>Bacteria</taxon>
        <taxon>Pseudomonadati</taxon>
        <taxon>Pseudomonadota</taxon>
        <taxon>Alphaproteobacteria</taxon>
        <taxon>Rhodospirillales</taxon>
        <taxon>Rhodospirillaceae</taxon>
        <taxon>Marivibrio</taxon>
    </lineage>
</organism>
<dbReference type="Pfam" id="PF13424">
    <property type="entry name" value="TPR_12"/>
    <property type="match status" value="1"/>
</dbReference>
<keyword evidence="3" id="KW-0677">Repeat</keyword>
<dbReference type="InterPro" id="IPR052386">
    <property type="entry name" value="GPSM"/>
</dbReference>
<keyword evidence="5" id="KW-1185">Reference proteome</keyword>
<dbReference type="RefSeq" id="WP_210681259.1">
    <property type="nucleotide sequence ID" value="NZ_JAGMWN010000002.1"/>
</dbReference>
<evidence type="ECO:0000256" key="2">
    <source>
        <dbReference type="ARBA" id="ARBA00022490"/>
    </source>
</evidence>
<dbReference type="EMBL" id="JAGMWN010000002">
    <property type="protein sequence ID" value="MBP5856699.1"/>
    <property type="molecule type" value="Genomic_DNA"/>
</dbReference>
<dbReference type="AlphaFoldDB" id="A0A8J7V3C9"/>
<dbReference type="Proteomes" id="UP000672602">
    <property type="component" value="Unassembled WGS sequence"/>
</dbReference>
<dbReference type="GO" id="GO:0005938">
    <property type="term" value="C:cell cortex"/>
    <property type="evidence" value="ECO:0007669"/>
    <property type="project" value="TreeGrafter"/>
</dbReference>
<dbReference type="SUPFAM" id="SSF48452">
    <property type="entry name" value="TPR-like"/>
    <property type="match status" value="2"/>
</dbReference>